<feature type="transmembrane region" description="Helical" evidence="8">
    <location>
        <begin position="250"/>
        <end position="270"/>
    </location>
</feature>
<dbReference type="PANTHER" id="PTHR23514:SF3">
    <property type="entry name" value="BYPASS OF STOP CODON PROTEIN 6"/>
    <property type="match status" value="1"/>
</dbReference>
<keyword evidence="3" id="KW-0813">Transport</keyword>
<keyword evidence="11" id="KW-1185">Reference proteome</keyword>
<dbReference type="Pfam" id="PF07690">
    <property type="entry name" value="MFS_1"/>
    <property type="match status" value="1"/>
</dbReference>
<protein>
    <recommendedName>
        <fullName evidence="9">Major facilitator superfamily (MFS) profile domain-containing protein</fullName>
    </recommendedName>
</protein>
<evidence type="ECO:0000256" key="1">
    <source>
        <dbReference type="ARBA" id="ARBA00004127"/>
    </source>
</evidence>
<dbReference type="GO" id="GO:0012505">
    <property type="term" value="C:endomembrane system"/>
    <property type="evidence" value="ECO:0007669"/>
    <property type="project" value="UniProtKB-SubCell"/>
</dbReference>
<evidence type="ECO:0000256" key="8">
    <source>
        <dbReference type="SAM" id="Phobius"/>
    </source>
</evidence>
<dbReference type="EMBL" id="KN823161">
    <property type="protein sequence ID" value="KIO20789.1"/>
    <property type="molecule type" value="Genomic_DNA"/>
</dbReference>
<evidence type="ECO:0000313" key="11">
    <source>
        <dbReference type="Proteomes" id="UP000054248"/>
    </source>
</evidence>
<evidence type="ECO:0000256" key="5">
    <source>
        <dbReference type="ARBA" id="ARBA00022989"/>
    </source>
</evidence>
<evidence type="ECO:0000259" key="9">
    <source>
        <dbReference type="PROSITE" id="PS50850"/>
    </source>
</evidence>
<keyword evidence="6 8" id="KW-0472">Membrane</keyword>
<dbReference type="SUPFAM" id="SSF103473">
    <property type="entry name" value="MFS general substrate transporter"/>
    <property type="match status" value="1"/>
</dbReference>
<evidence type="ECO:0000256" key="4">
    <source>
        <dbReference type="ARBA" id="ARBA00022692"/>
    </source>
</evidence>
<dbReference type="Proteomes" id="UP000054248">
    <property type="component" value="Unassembled WGS sequence"/>
</dbReference>
<proteinExistence type="inferred from homology"/>
<feature type="transmembrane region" description="Helical" evidence="8">
    <location>
        <begin position="484"/>
        <end position="503"/>
    </location>
</feature>
<evidence type="ECO:0000256" key="3">
    <source>
        <dbReference type="ARBA" id="ARBA00022448"/>
    </source>
</evidence>
<feature type="transmembrane region" description="Helical" evidence="8">
    <location>
        <begin position="276"/>
        <end position="298"/>
    </location>
</feature>
<dbReference type="InterPro" id="IPR011701">
    <property type="entry name" value="MFS"/>
</dbReference>
<evidence type="ECO:0000256" key="2">
    <source>
        <dbReference type="ARBA" id="ARBA00008335"/>
    </source>
</evidence>
<feature type="transmembrane region" description="Helical" evidence="8">
    <location>
        <begin position="449"/>
        <end position="472"/>
    </location>
</feature>
<evidence type="ECO:0000256" key="7">
    <source>
        <dbReference type="SAM" id="MobiDB-lite"/>
    </source>
</evidence>
<feature type="transmembrane region" description="Helical" evidence="8">
    <location>
        <begin position="162"/>
        <end position="182"/>
    </location>
</feature>
<feature type="transmembrane region" description="Helical" evidence="8">
    <location>
        <begin position="331"/>
        <end position="353"/>
    </location>
</feature>
<comment type="similarity">
    <text evidence="2">Belongs to the major facilitator superfamily.</text>
</comment>
<keyword evidence="5 8" id="KW-1133">Transmembrane helix</keyword>
<dbReference type="InterPro" id="IPR036259">
    <property type="entry name" value="MFS_trans_sf"/>
</dbReference>
<dbReference type="InterPro" id="IPR051788">
    <property type="entry name" value="MFS_Transporter"/>
</dbReference>
<feature type="transmembrane region" description="Helical" evidence="8">
    <location>
        <begin position="421"/>
        <end position="442"/>
    </location>
</feature>
<dbReference type="InterPro" id="IPR020846">
    <property type="entry name" value="MFS_dom"/>
</dbReference>
<reference evidence="11" key="2">
    <citation type="submission" date="2015-01" db="EMBL/GenBank/DDBJ databases">
        <title>Evolutionary Origins and Diversification of the Mycorrhizal Mutualists.</title>
        <authorList>
            <consortium name="DOE Joint Genome Institute"/>
            <consortium name="Mycorrhizal Genomics Consortium"/>
            <person name="Kohler A."/>
            <person name="Kuo A."/>
            <person name="Nagy L.G."/>
            <person name="Floudas D."/>
            <person name="Copeland A."/>
            <person name="Barry K.W."/>
            <person name="Cichocki N."/>
            <person name="Veneault-Fourrey C."/>
            <person name="LaButti K."/>
            <person name="Lindquist E.A."/>
            <person name="Lipzen A."/>
            <person name="Lundell T."/>
            <person name="Morin E."/>
            <person name="Murat C."/>
            <person name="Riley R."/>
            <person name="Ohm R."/>
            <person name="Sun H."/>
            <person name="Tunlid A."/>
            <person name="Henrissat B."/>
            <person name="Grigoriev I.V."/>
            <person name="Hibbett D.S."/>
            <person name="Martin F."/>
        </authorList>
    </citation>
    <scope>NUCLEOTIDE SEQUENCE [LARGE SCALE GENOMIC DNA]</scope>
    <source>
        <strain evidence="11">MUT 4182</strain>
    </source>
</reference>
<name>A0A0C3Q9U5_9AGAM</name>
<dbReference type="STRING" id="1051891.A0A0C3Q9U5"/>
<dbReference type="AlphaFoldDB" id="A0A0C3Q9U5"/>
<dbReference type="HOGENOM" id="CLU_021993_6_0_1"/>
<keyword evidence="4 8" id="KW-0812">Transmembrane</keyword>
<dbReference type="GO" id="GO:0016020">
    <property type="term" value="C:membrane"/>
    <property type="evidence" value="ECO:0007669"/>
    <property type="project" value="TreeGrafter"/>
</dbReference>
<organism evidence="10 11">
    <name type="scientific">Tulasnella calospora MUT 4182</name>
    <dbReference type="NCBI Taxonomy" id="1051891"/>
    <lineage>
        <taxon>Eukaryota</taxon>
        <taxon>Fungi</taxon>
        <taxon>Dikarya</taxon>
        <taxon>Basidiomycota</taxon>
        <taxon>Agaricomycotina</taxon>
        <taxon>Agaricomycetes</taxon>
        <taxon>Cantharellales</taxon>
        <taxon>Tulasnellaceae</taxon>
        <taxon>Tulasnella</taxon>
    </lineage>
</organism>
<dbReference type="OrthoDB" id="413079at2759"/>
<dbReference type="PANTHER" id="PTHR23514">
    <property type="entry name" value="BYPASS OF STOP CODON PROTEIN 6"/>
    <property type="match status" value="1"/>
</dbReference>
<feature type="domain" description="Major facilitator superfamily (MFS) profile" evidence="9">
    <location>
        <begin position="126"/>
        <end position="507"/>
    </location>
</feature>
<evidence type="ECO:0000256" key="6">
    <source>
        <dbReference type="ARBA" id="ARBA00023136"/>
    </source>
</evidence>
<reference evidence="10 11" key="1">
    <citation type="submission" date="2014-04" db="EMBL/GenBank/DDBJ databases">
        <authorList>
            <consortium name="DOE Joint Genome Institute"/>
            <person name="Kuo A."/>
            <person name="Girlanda M."/>
            <person name="Perotto S."/>
            <person name="Kohler A."/>
            <person name="Nagy L.G."/>
            <person name="Floudas D."/>
            <person name="Copeland A."/>
            <person name="Barry K.W."/>
            <person name="Cichocki N."/>
            <person name="Veneault-Fourrey C."/>
            <person name="LaButti K."/>
            <person name="Lindquist E.A."/>
            <person name="Lipzen A."/>
            <person name="Lundell T."/>
            <person name="Morin E."/>
            <person name="Murat C."/>
            <person name="Sun H."/>
            <person name="Tunlid A."/>
            <person name="Henrissat B."/>
            <person name="Grigoriev I.V."/>
            <person name="Hibbett D.S."/>
            <person name="Martin F."/>
            <person name="Nordberg H.P."/>
            <person name="Cantor M.N."/>
            <person name="Hua S.X."/>
        </authorList>
    </citation>
    <scope>NUCLEOTIDE SEQUENCE [LARGE SCALE GENOMIC DNA]</scope>
    <source>
        <strain evidence="10 11">MUT 4182</strain>
    </source>
</reference>
<sequence>MSTFTTLTTLDAARLERRASSSSSTRPKSIASSHHVQPITPNDGTAALDVKRKSSTRSLHLVGRDTPPSIRAREHHEMDGETIELEDMAPSIAKEGLSGSASTAGMESQPAPAPEFDMSVRDERIYLATLCYNLFVAGWNDATLGPLLPRIQEHYHVNFTVVSILFVVGCVGVITGALSNVYLSERFGFGKAITFAAALQILTYAVMSIAPPYPVLCIALFVNGWGLSLQDAGSNAFIASIPRNEKNNMGILHAMYGVGAFVSPFVATQFAQQKHWSFHFLCSMGVAALNVALLLYVFRLKPQSHFISEAGHPEETSTDNRYKQIFKQKSVHLMSFFILVYVGVEVTIGGWIFTYLLNERNGGPSAGYVSSGFFGGLTLGRVILLPVNDWIGHERVIHIYSILAIALEFTVWFVPNLIGNAVAVSIVGLLLGPFYPIAMNVISGLLPRWLLAGSIGWIAAFGQAGAAVFPFMTGALASKHGVQVLQPLLVAMMAAQMVLWFLVTHSKVSRMD</sequence>
<dbReference type="PROSITE" id="PS50850">
    <property type="entry name" value="MFS"/>
    <property type="match status" value="1"/>
</dbReference>
<dbReference type="FunFam" id="1.20.1250.20:FF:000286">
    <property type="entry name" value="MFS efflux transporter"/>
    <property type="match status" value="1"/>
</dbReference>
<gene>
    <name evidence="10" type="ORF">M407DRAFT_133812</name>
</gene>
<feature type="transmembrane region" description="Helical" evidence="8">
    <location>
        <begin position="365"/>
        <end position="384"/>
    </location>
</feature>
<dbReference type="GO" id="GO:0022857">
    <property type="term" value="F:transmembrane transporter activity"/>
    <property type="evidence" value="ECO:0007669"/>
    <property type="project" value="InterPro"/>
</dbReference>
<evidence type="ECO:0000313" key="10">
    <source>
        <dbReference type="EMBL" id="KIO20789.1"/>
    </source>
</evidence>
<feature type="transmembrane region" description="Helical" evidence="8">
    <location>
        <begin position="396"/>
        <end position="415"/>
    </location>
</feature>
<feature type="region of interest" description="Disordered" evidence="7">
    <location>
        <begin position="15"/>
        <end position="74"/>
    </location>
</feature>
<accession>A0A0C3Q9U5</accession>
<comment type="subcellular location">
    <subcellularLocation>
        <location evidence="1">Endomembrane system</location>
        <topology evidence="1">Multi-pass membrane protein</topology>
    </subcellularLocation>
</comment>
<dbReference type="Gene3D" id="1.20.1250.20">
    <property type="entry name" value="MFS general substrate transporter like domains"/>
    <property type="match status" value="1"/>
</dbReference>
<feature type="compositionally biased region" description="Low complexity" evidence="7">
    <location>
        <begin position="20"/>
        <end position="33"/>
    </location>
</feature>